<dbReference type="Pfam" id="PF12896">
    <property type="entry name" value="ANAPC4"/>
    <property type="match status" value="1"/>
</dbReference>
<dbReference type="GO" id="GO:0005680">
    <property type="term" value="C:anaphase-promoting complex"/>
    <property type="evidence" value="ECO:0007669"/>
    <property type="project" value="InterPro"/>
</dbReference>
<feature type="compositionally biased region" description="Basic and acidic residues" evidence="6">
    <location>
        <begin position="259"/>
        <end position="268"/>
    </location>
</feature>
<sequence length="902" mass="99699">MTPQQQRRQAWIQHLLQSGLSIPDAQSAVNRYAEEHMGLPELAEEPGGFERLATLHLPNPSRLLPFSCCPDKDLVVVVSRLGIKDRLSLWKLQGTKKWDVEVDQGLPGSEEVVGLAWSPDGQSIIVAHHPPRLSMHSIQTGRAEPSMTISIPSSHDLRLTNIWWIKDPLDTLEEETEFPDLLSRKGFVPGSAHSKLMRLPFLDSFHDDNHSLSTTDLFGVQTGEPRSSGSVSRLSEVIESWPSLPSDLATASLAPVPRIGEKESRPGEELDENENLSSGSLVVISDNLGNLRFYLDGTYRLADVPLGLGTQVISLVKERQKASFIVNTSKTPPSPITNSPILWPLDPFSLKLPLAENRTQRRVAQASSSTRELASYLKRVTVEMRRAWYGDTGDGPRSIGPKWITSLEEVQRRHGYGRPSAVFDLTVLLATGRASVPLQDFLSTGEKMSDRGLLKWESTITDALRKLRDLSEKCAQMACQRIHLLLEEVKGWSLLPQYYGAYEFRTEDIELALDHAAKCIHVNIWLAAAAREELSRFREFMTWLRMEAGRANMSPNEASTTGISPKHDPLQTNEYIMSGLVSSQLDRWFTGEPPRYSLSEMAGVFPKAFDKVLDTALKTATSRTEVSWDQVIPRPDLSQFDRCMEPLVEQLASCCQKIFTAAAGAAGRMADVRVPESLRTIWGSGSNSQGLIREKSSWGDEGCIVRHVAAYVPAVGTLQSNLICYINIRYAKSEGRWAHQQIAVCVAECITQHTPADTGSYDVVGMEFFDDEQIVLVIRNSQKLRESGRAAAMLALAGSNEDSLGFETLPLPLDDTSSDPNSLVTVAVEQWHQGALEKGKRVVIKRIHELSGLSESGDVALALNGGRAVGCALDETGRMEMIDLATEAEDMLGSAILMVEDE</sequence>
<feature type="region of interest" description="Disordered" evidence="6">
    <location>
        <begin position="255"/>
        <end position="274"/>
    </location>
</feature>
<dbReference type="GO" id="GO:0034399">
    <property type="term" value="C:nuclear periphery"/>
    <property type="evidence" value="ECO:0007669"/>
    <property type="project" value="TreeGrafter"/>
</dbReference>
<dbReference type="OrthoDB" id="10259843at2759"/>
<protein>
    <recommendedName>
        <fullName evidence="1">Anaphase-promoting complex subunit 4</fullName>
    </recommendedName>
</protein>
<dbReference type="InterPro" id="IPR024790">
    <property type="entry name" value="APC4_long_dom"/>
</dbReference>
<dbReference type="InterPro" id="IPR024789">
    <property type="entry name" value="APC4"/>
</dbReference>
<name>A0A166J439_9AGAM</name>
<feature type="domain" description="Anaphase-promoting complex subunit 4-like WD40" evidence="7">
    <location>
        <begin position="68"/>
        <end position="148"/>
    </location>
</feature>
<evidence type="ECO:0000256" key="6">
    <source>
        <dbReference type="SAM" id="MobiDB-lite"/>
    </source>
</evidence>
<dbReference type="GO" id="GO:0070979">
    <property type="term" value="P:protein K11-linked ubiquitination"/>
    <property type="evidence" value="ECO:0007669"/>
    <property type="project" value="TreeGrafter"/>
</dbReference>
<dbReference type="Proteomes" id="UP000076798">
    <property type="component" value="Unassembled WGS sequence"/>
</dbReference>
<evidence type="ECO:0000256" key="1">
    <source>
        <dbReference type="ARBA" id="ARBA00016067"/>
    </source>
</evidence>
<dbReference type="PANTHER" id="PTHR13260:SF0">
    <property type="entry name" value="ANAPHASE-PROMOTING COMPLEX SUBUNIT 4"/>
    <property type="match status" value="1"/>
</dbReference>
<evidence type="ECO:0000256" key="4">
    <source>
        <dbReference type="ARBA" id="ARBA00022786"/>
    </source>
</evidence>
<gene>
    <name evidence="9" type="ORF">SISSUDRAFT_1056709</name>
</gene>
<evidence type="ECO:0000256" key="2">
    <source>
        <dbReference type="ARBA" id="ARBA00022618"/>
    </source>
</evidence>
<organism evidence="9 10">
    <name type="scientific">Sistotremastrum suecicum HHB10207 ss-3</name>
    <dbReference type="NCBI Taxonomy" id="1314776"/>
    <lineage>
        <taxon>Eukaryota</taxon>
        <taxon>Fungi</taxon>
        <taxon>Dikarya</taxon>
        <taxon>Basidiomycota</taxon>
        <taxon>Agaricomycotina</taxon>
        <taxon>Agaricomycetes</taxon>
        <taxon>Sistotremastrales</taxon>
        <taxon>Sistotremastraceae</taxon>
        <taxon>Sistotremastrum</taxon>
    </lineage>
</organism>
<keyword evidence="10" id="KW-1185">Reference proteome</keyword>
<feature type="domain" description="Anaphase-promoting complex subunit 4 long" evidence="8">
    <location>
        <begin position="350"/>
        <end position="548"/>
    </location>
</feature>
<keyword evidence="4" id="KW-0833">Ubl conjugation pathway</keyword>
<evidence type="ECO:0000256" key="5">
    <source>
        <dbReference type="ARBA" id="ARBA00023306"/>
    </source>
</evidence>
<dbReference type="GO" id="GO:0051301">
    <property type="term" value="P:cell division"/>
    <property type="evidence" value="ECO:0007669"/>
    <property type="project" value="UniProtKB-KW"/>
</dbReference>
<evidence type="ECO:0000256" key="3">
    <source>
        <dbReference type="ARBA" id="ARBA00022776"/>
    </source>
</evidence>
<dbReference type="GO" id="GO:0031145">
    <property type="term" value="P:anaphase-promoting complex-dependent catabolic process"/>
    <property type="evidence" value="ECO:0007669"/>
    <property type="project" value="InterPro"/>
</dbReference>
<dbReference type="AlphaFoldDB" id="A0A166J439"/>
<dbReference type="Pfam" id="PF12894">
    <property type="entry name" value="ANAPC4_WD40"/>
    <property type="match status" value="1"/>
</dbReference>
<evidence type="ECO:0000313" key="10">
    <source>
        <dbReference type="Proteomes" id="UP000076798"/>
    </source>
</evidence>
<accession>A0A166J439</accession>
<evidence type="ECO:0000259" key="8">
    <source>
        <dbReference type="Pfam" id="PF12896"/>
    </source>
</evidence>
<dbReference type="InterPro" id="IPR024977">
    <property type="entry name" value="Apc4-like_WD40_dom"/>
</dbReference>
<evidence type="ECO:0000313" key="9">
    <source>
        <dbReference type="EMBL" id="KZT44345.1"/>
    </source>
</evidence>
<keyword evidence="3" id="KW-0498">Mitosis</keyword>
<dbReference type="PANTHER" id="PTHR13260">
    <property type="entry name" value="ANAPHASE PROMOTING COMPLEX SUBUNIT 4 APC4"/>
    <property type="match status" value="1"/>
</dbReference>
<evidence type="ECO:0000259" key="7">
    <source>
        <dbReference type="Pfam" id="PF12894"/>
    </source>
</evidence>
<proteinExistence type="predicted"/>
<dbReference type="STRING" id="1314776.A0A166J439"/>
<dbReference type="EMBL" id="KV428004">
    <property type="protein sequence ID" value="KZT44345.1"/>
    <property type="molecule type" value="Genomic_DNA"/>
</dbReference>
<keyword evidence="2" id="KW-0132">Cell division</keyword>
<reference evidence="9 10" key="1">
    <citation type="journal article" date="2016" name="Mol. Biol. Evol.">
        <title>Comparative Genomics of Early-Diverging Mushroom-Forming Fungi Provides Insights into the Origins of Lignocellulose Decay Capabilities.</title>
        <authorList>
            <person name="Nagy L.G."/>
            <person name="Riley R."/>
            <person name="Tritt A."/>
            <person name="Adam C."/>
            <person name="Daum C."/>
            <person name="Floudas D."/>
            <person name="Sun H."/>
            <person name="Yadav J.S."/>
            <person name="Pangilinan J."/>
            <person name="Larsson K.H."/>
            <person name="Matsuura K."/>
            <person name="Barry K."/>
            <person name="Labutti K."/>
            <person name="Kuo R."/>
            <person name="Ohm R.A."/>
            <person name="Bhattacharya S.S."/>
            <person name="Shirouzu T."/>
            <person name="Yoshinaga Y."/>
            <person name="Martin F.M."/>
            <person name="Grigoriev I.V."/>
            <person name="Hibbett D.S."/>
        </authorList>
    </citation>
    <scope>NUCLEOTIDE SEQUENCE [LARGE SCALE GENOMIC DNA]</scope>
    <source>
        <strain evidence="9 10">HHB10207 ss-3</strain>
    </source>
</reference>
<keyword evidence="5" id="KW-0131">Cell cycle</keyword>
<dbReference type="SUPFAM" id="SSF69322">
    <property type="entry name" value="Tricorn protease domain 2"/>
    <property type="match status" value="1"/>
</dbReference>